<organism evidence="1 2">
    <name type="scientific">Novosphingobium album</name>
    <name type="common">ex Liu et al. 2023</name>
    <dbReference type="NCBI Taxonomy" id="3031130"/>
    <lineage>
        <taxon>Bacteria</taxon>
        <taxon>Pseudomonadati</taxon>
        <taxon>Pseudomonadota</taxon>
        <taxon>Alphaproteobacteria</taxon>
        <taxon>Sphingomonadales</taxon>
        <taxon>Sphingomonadaceae</taxon>
        <taxon>Novosphingobium</taxon>
    </lineage>
</organism>
<dbReference type="EMBL" id="JARESE010000051">
    <property type="protein sequence ID" value="MDE8653185.1"/>
    <property type="molecule type" value="Genomic_DNA"/>
</dbReference>
<evidence type="ECO:0000313" key="1">
    <source>
        <dbReference type="EMBL" id="MDE8653185.1"/>
    </source>
</evidence>
<dbReference type="Proteomes" id="UP001216253">
    <property type="component" value="Unassembled WGS sequence"/>
</dbReference>
<evidence type="ECO:0000313" key="2">
    <source>
        <dbReference type="Proteomes" id="UP001216253"/>
    </source>
</evidence>
<sequence length="403" mass="43041">MLTGGAADQTLAAIMAQVAAIAPTVEILPIDIRGTVSLPAKASPYDGPGQIVRADPAGFGMHAPLSPRQMRRYRWPFGQGRRTFVRTRDQAGAFLKARGADLVVVSSDKTFIQAAFVLGARFREIPIALAQPGPLTTIGRAGGALRFVPRSETYGTLIRYDLILATTLGDALTFMDQTKTKENVVSIGAPRLDALCEECCRERDEARSQEILYLQQPLAQDGIIDPVREANLHALTARLLNEVGRGLVHRIVLRSHPRARGDGLAVLRDAVTGSVVEEHGQIPVAEAARSASLVVGHYSVAMLEAAVVGAPVLCVPVAQDAFRSQSEAAKQRKVSEALGGADSFAEQVVAGRAALRQEHVAPRLDRVMEILGELDGKAARRGAEALITLLSERAPPLALQRGG</sequence>
<evidence type="ECO:0008006" key="3">
    <source>
        <dbReference type="Google" id="ProtNLM"/>
    </source>
</evidence>
<protein>
    <recommendedName>
        <fullName evidence="3">UDP-N-acetylglucosamine 2-epimerase domain-containing protein</fullName>
    </recommendedName>
</protein>
<comment type="caution">
    <text evidence="1">The sequence shown here is derived from an EMBL/GenBank/DDBJ whole genome shotgun (WGS) entry which is preliminary data.</text>
</comment>
<gene>
    <name evidence="1" type="ORF">PYV00_15900</name>
</gene>
<dbReference type="RefSeq" id="WP_275229293.1">
    <property type="nucleotide sequence ID" value="NZ_JARESE010000051.1"/>
</dbReference>
<reference evidence="1 2" key="1">
    <citation type="submission" date="2023-03" db="EMBL/GenBank/DDBJ databases">
        <title>NovoSphingobium album sp. nov. isolated from polycyclic aromatic hydrocarbons- and heavy-metal polluted soil.</title>
        <authorList>
            <person name="Liu Z."/>
            <person name="Wang K."/>
        </authorList>
    </citation>
    <scope>NUCLEOTIDE SEQUENCE [LARGE SCALE GENOMIC DNA]</scope>
    <source>
        <strain evidence="1 2">H3SJ31-1</strain>
    </source>
</reference>
<name>A0ABT5WTH8_9SPHN</name>
<proteinExistence type="predicted"/>
<keyword evidence="2" id="KW-1185">Reference proteome</keyword>
<accession>A0ABT5WTH8</accession>
<dbReference type="SUPFAM" id="SSF53756">
    <property type="entry name" value="UDP-Glycosyltransferase/glycogen phosphorylase"/>
    <property type="match status" value="1"/>
</dbReference>